<gene>
    <name evidence="2" type="ORF">ERS852425_00141</name>
</gene>
<dbReference type="Proteomes" id="UP000095598">
    <property type="component" value="Unassembled WGS sequence"/>
</dbReference>
<dbReference type="Pfam" id="PF12787">
    <property type="entry name" value="EcsC"/>
    <property type="match status" value="1"/>
</dbReference>
<dbReference type="PANTHER" id="PTHR41260:SF1">
    <property type="entry name" value="PROTEIN ECSC"/>
    <property type="match status" value="1"/>
</dbReference>
<proteinExistence type="predicted"/>
<accession>A0A173QZM9</accession>
<dbReference type="GeneID" id="92823449"/>
<evidence type="ECO:0000313" key="3">
    <source>
        <dbReference type="Proteomes" id="UP000095598"/>
    </source>
</evidence>
<protein>
    <submittedName>
        <fullName evidence="2">EcsC protein family</fullName>
    </submittedName>
</protein>
<evidence type="ECO:0000313" key="2">
    <source>
        <dbReference type="EMBL" id="CUM70759.1"/>
    </source>
</evidence>
<dbReference type="PANTHER" id="PTHR41260">
    <property type="entry name" value="PROTEIN ECSC"/>
    <property type="match status" value="1"/>
</dbReference>
<feature type="transmembrane region" description="Helical" evidence="1">
    <location>
        <begin position="115"/>
        <end position="132"/>
    </location>
</feature>
<dbReference type="AlphaFoldDB" id="A0A173QZM9"/>
<keyword evidence="1" id="KW-0472">Membrane</keyword>
<keyword evidence="1" id="KW-1133">Transmembrane helix</keyword>
<reference evidence="2 3" key="1">
    <citation type="submission" date="2015-09" db="EMBL/GenBank/DDBJ databases">
        <authorList>
            <consortium name="Pathogen Informatics"/>
        </authorList>
    </citation>
    <scope>NUCLEOTIDE SEQUENCE [LARGE SCALE GENOMIC DNA]</scope>
    <source>
        <strain evidence="2 3">2789STDY5608868</strain>
    </source>
</reference>
<dbReference type="RefSeq" id="WP_005333496.1">
    <property type="nucleotide sequence ID" value="NZ_CYXT01000001.1"/>
</dbReference>
<keyword evidence="1" id="KW-0812">Transmembrane</keyword>
<evidence type="ECO:0000256" key="1">
    <source>
        <dbReference type="SAM" id="Phobius"/>
    </source>
</evidence>
<organism evidence="2 3">
    <name type="scientific">Anaerostipes hadrus</name>
    <dbReference type="NCBI Taxonomy" id="649756"/>
    <lineage>
        <taxon>Bacteria</taxon>
        <taxon>Bacillati</taxon>
        <taxon>Bacillota</taxon>
        <taxon>Clostridia</taxon>
        <taxon>Lachnospirales</taxon>
        <taxon>Lachnospiraceae</taxon>
        <taxon>Anaerostipes</taxon>
    </lineage>
</organism>
<name>A0A173QZM9_ANAHA</name>
<dbReference type="InterPro" id="IPR024787">
    <property type="entry name" value="EcsC"/>
</dbReference>
<dbReference type="EMBL" id="CYXT01000001">
    <property type="protein sequence ID" value="CUM70759.1"/>
    <property type="molecule type" value="Genomic_DNA"/>
</dbReference>
<sequence length="278" mass="32050">MRLFDKRTPLQKEWEKLEVQEQRFLQKRSEKRESILNQKLEEKIPPKLQKTLDTAFAKAFALIFEKGTGVIEKTYQRTKLEQDYQVRQYMADVKQNSKSLRSFSKKARDTGTKNLLLSGVSGIGMGVLGIGLPDIPVFTGMILKNIYETALQYGYSYESREEKYFILLLIRGAVSYGDTLCEIDGKVNEFIRNGILPEEYQDKEQIEQTAGALSKELLYMKFLQGIPVVGAVGGAYDAVYMKRITEYAELKYRHRYLAGRKKAENGQLCKRCKSYRDI</sequence>